<dbReference type="SUPFAM" id="SSF48403">
    <property type="entry name" value="Ankyrin repeat"/>
    <property type="match status" value="1"/>
</dbReference>
<accession>A0ABM0M1B1</accession>
<dbReference type="PROSITE" id="PS50297">
    <property type="entry name" value="ANK_REP_REGION"/>
    <property type="match status" value="3"/>
</dbReference>
<dbReference type="PROSITE" id="PS50088">
    <property type="entry name" value="ANK_REPEAT"/>
    <property type="match status" value="3"/>
</dbReference>
<dbReference type="InterPro" id="IPR036770">
    <property type="entry name" value="Ankyrin_rpt-contain_sf"/>
</dbReference>
<proteinExistence type="predicted"/>
<feature type="compositionally biased region" description="Polar residues" evidence="2">
    <location>
        <begin position="280"/>
        <end position="292"/>
    </location>
</feature>
<feature type="repeat" description="ANK" evidence="1">
    <location>
        <begin position="146"/>
        <end position="178"/>
    </location>
</feature>
<dbReference type="Pfam" id="PF00023">
    <property type="entry name" value="Ank"/>
    <property type="match status" value="1"/>
</dbReference>
<feature type="region of interest" description="Disordered" evidence="2">
    <location>
        <begin position="97"/>
        <end position="121"/>
    </location>
</feature>
<feature type="compositionally biased region" description="Polar residues" evidence="2">
    <location>
        <begin position="105"/>
        <end position="116"/>
    </location>
</feature>
<feature type="compositionally biased region" description="Basic and acidic residues" evidence="2">
    <location>
        <begin position="1"/>
        <end position="14"/>
    </location>
</feature>
<evidence type="ECO:0000256" key="2">
    <source>
        <dbReference type="SAM" id="MobiDB-lite"/>
    </source>
</evidence>
<evidence type="ECO:0000313" key="4">
    <source>
        <dbReference type="RefSeq" id="XP_006813802.1"/>
    </source>
</evidence>
<evidence type="ECO:0000313" key="3">
    <source>
        <dbReference type="Proteomes" id="UP000694865"/>
    </source>
</evidence>
<feature type="repeat" description="ANK" evidence="1">
    <location>
        <begin position="179"/>
        <end position="211"/>
    </location>
</feature>
<sequence length="332" mass="35978">MAEKSLSHKKEKPPIMKSPSSRQETKTLKRKLFSSLSSLPENEDKKTIKHPPSKKRRPSSRPTSPPVPASTPPSRGGNSGRLIPLSERQQLAMLMQMTSEEHSPESTSKQSPQTPTGVRKTSIMTTPTFGLTSSAIKAKVNKRNEKGETQLHIAAIKGDIISTKALIKQGADVNCQDFAGWTPLHEACNHGFYDVARQLLEAGANVNIQGFNDITPLHDAAVNGHVKVVELLLKHGADPLQANNLGQTPMTIARSPSILQLLKNEIISSSSDVSTPEVRSPTSPESSCSNEDGLQVKKDIGAPGNFFLLLVCWNVDVNTFIAPVIDDGSERS</sequence>
<evidence type="ECO:0000256" key="1">
    <source>
        <dbReference type="PROSITE-ProRule" id="PRU00023"/>
    </source>
</evidence>
<protein>
    <submittedName>
        <fullName evidence="4">Ankyrin repeat domain-containing protein 11-like</fullName>
    </submittedName>
</protein>
<feature type="region of interest" description="Disordered" evidence="2">
    <location>
        <begin position="1"/>
        <end position="82"/>
    </location>
</feature>
<feature type="compositionally biased region" description="Basic residues" evidence="2">
    <location>
        <begin position="47"/>
        <end position="59"/>
    </location>
</feature>
<organism evidence="3 4">
    <name type="scientific">Saccoglossus kowalevskii</name>
    <name type="common">Acorn worm</name>
    <dbReference type="NCBI Taxonomy" id="10224"/>
    <lineage>
        <taxon>Eukaryota</taxon>
        <taxon>Metazoa</taxon>
        <taxon>Hemichordata</taxon>
        <taxon>Enteropneusta</taxon>
        <taxon>Harrimaniidae</taxon>
        <taxon>Saccoglossus</taxon>
    </lineage>
</organism>
<dbReference type="InterPro" id="IPR053210">
    <property type="entry name" value="ANKRD12"/>
</dbReference>
<keyword evidence="1" id="KW-0040">ANK repeat</keyword>
<dbReference type="RefSeq" id="XP_006813802.1">
    <property type="nucleotide sequence ID" value="XM_006813739.1"/>
</dbReference>
<dbReference type="SMART" id="SM00248">
    <property type="entry name" value="ANK"/>
    <property type="match status" value="3"/>
</dbReference>
<feature type="region of interest" description="Disordered" evidence="2">
    <location>
        <begin position="272"/>
        <end position="292"/>
    </location>
</feature>
<dbReference type="PRINTS" id="PR01415">
    <property type="entry name" value="ANKYRIN"/>
</dbReference>
<reference evidence="4" key="1">
    <citation type="submission" date="2025-08" db="UniProtKB">
        <authorList>
            <consortium name="RefSeq"/>
        </authorList>
    </citation>
    <scope>IDENTIFICATION</scope>
    <source>
        <tissue evidence="4">Testes</tissue>
    </source>
</reference>
<keyword evidence="3" id="KW-1185">Reference proteome</keyword>
<name>A0ABM0M1B1_SACKO</name>
<dbReference type="InterPro" id="IPR002110">
    <property type="entry name" value="Ankyrin_rpt"/>
</dbReference>
<feature type="repeat" description="ANK" evidence="1">
    <location>
        <begin position="212"/>
        <end position="244"/>
    </location>
</feature>
<dbReference type="Pfam" id="PF12796">
    <property type="entry name" value="Ank_2"/>
    <property type="match status" value="1"/>
</dbReference>
<dbReference type="Gene3D" id="1.25.40.20">
    <property type="entry name" value="Ankyrin repeat-containing domain"/>
    <property type="match status" value="2"/>
</dbReference>
<dbReference type="PANTHER" id="PTHR24149">
    <property type="entry name" value="ANKYRIN REPEAT DOMAIN-CONTAINING PROTEIN 12"/>
    <property type="match status" value="1"/>
</dbReference>
<dbReference type="GeneID" id="102803437"/>
<dbReference type="PANTHER" id="PTHR24149:SF14">
    <property type="entry name" value="ANKYRIN REPEAT DOMAIN 12"/>
    <property type="match status" value="1"/>
</dbReference>
<dbReference type="Proteomes" id="UP000694865">
    <property type="component" value="Unplaced"/>
</dbReference>
<gene>
    <name evidence="4" type="primary">LOC102803437</name>
</gene>